<comment type="caution">
    <text evidence="2">The sequence shown here is derived from an EMBL/GenBank/DDBJ whole genome shotgun (WGS) entry which is preliminary data.</text>
</comment>
<dbReference type="PANTHER" id="PTHR33112">
    <property type="entry name" value="DOMAIN PROTEIN, PUTATIVE-RELATED"/>
    <property type="match status" value="1"/>
</dbReference>
<sequence length="396" mass="44535">MQSVYKHAVCNIAATRAGNSFEGLFADRDPTLLTSDVLDIDNGVLKGSFRLIDEDYFTQEIDDAKINQRAWVTQERMLSRRIIHFAAEQVFWDCAELTACESLPHGTSVWPKSARTKMKVGTKQGSHLLTPSESVEQGLGQWTRIVNTYSACGLTQIGDKVIAISGVGEHMRQNMKLDYCAGLWRSKMEMQLVWFVTRPQPGETPRNELAPSWSWISVNGSVDMPQPDQYEGYDIIPLISVIDVSTRREVYERRGVKIVGSMRIRCILNPVKVQGTTQDYHLEGEGMEHARQVQVDAPDVIGAERLFFAPMFDLQTPRSLEDKWNLASEIRGILVRAVDGEPGTYTRCGHVFVSGIVREDTKAFEKTYEALKSPDKNPGIPCEEYDASFGYTITIV</sequence>
<name>A0A9P5HKB9_9HYPO</name>
<protein>
    <recommendedName>
        <fullName evidence="1">Heterokaryon incompatibility domain-containing protein</fullName>
    </recommendedName>
</protein>
<reference evidence="2" key="1">
    <citation type="submission" date="2020-03" db="EMBL/GenBank/DDBJ databases">
        <title>Draft Genome Sequence of Cylindrodendrum hubeiense.</title>
        <authorList>
            <person name="Buettner E."/>
            <person name="Kellner H."/>
        </authorList>
    </citation>
    <scope>NUCLEOTIDE SEQUENCE</scope>
    <source>
        <strain evidence="2">IHI 201604</strain>
    </source>
</reference>
<evidence type="ECO:0000259" key="1">
    <source>
        <dbReference type="Pfam" id="PF06985"/>
    </source>
</evidence>
<dbReference type="OrthoDB" id="5362512at2759"/>
<dbReference type="Pfam" id="PF06985">
    <property type="entry name" value="HET"/>
    <property type="match status" value="1"/>
</dbReference>
<dbReference type="Proteomes" id="UP000722485">
    <property type="component" value="Unassembled WGS sequence"/>
</dbReference>
<feature type="domain" description="Heterokaryon incompatibility" evidence="1">
    <location>
        <begin position="1"/>
        <end position="75"/>
    </location>
</feature>
<gene>
    <name evidence="2" type="ORF">G7Z17_g2134</name>
</gene>
<accession>A0A9P5HKB9</accession>
<dbReference type="PANTHER" id="PTHR33112:SF10">
    <property type="entry name" value="TOL"/>
    <property type="match status" value="1"/>
</dbReference>
<dbReference type="EMBL" id="JAANBB010000020">
    <property type="protein sequence ID" value="KAF7555504.1"/>
    <property type="molecule type" value="Genomic_DNA"/>
</dbReference>
<evidence type="ECO:0000313" key="2">
    <source>
        <dbReference type="EMBL" id="KAF7555504.1"/>
    </source>
</evidence>
<evidence type="ECO:0000313" key="3">
    <source>
        <dbReference type="Proteomes" id="UP000722485"/>
    </source>
</evidence>
<proteinExistence type="predicted"/>
<organism evidence="2 3">
    <name type="scientific">Cylindrodendrum hubeiense</name>
    <dbReference type="NCBI Taxonomy" id="595255"/>
    <lineage>
        <taxon>Eukaryota</taxon>
        <taxon>Fungi</taxon>
        <taxon>Dikarya</taxon>
        <taxon>Ascomycota</taxon>
        <taxon>Pezizomycotina</taxon>
        <taxon>Sordariomycetes</taxon>
        <taxon>Hypocreomycetidae</taxon>
        <taxon>Hypocreales</taxon>
        <taxon>Nectriaceae</taxon>
        <taxon>Cylindrodendrum</taxon>
    </lineage>
</organism>
<keyword evidence="3" id="KW-1185">Reference proteome</keyword>
<dbReference type="InterPro" id="IPR010730">
    <property type="entry name" value="HET"/>
</dbReference>
<dbReference type="AlphaFoldDB" id="A0A9P5HKB9"/>